<dbReference type="Proteomes" id="UP000325292">
    <property type="component" value="Chromosome"/>
</dbReference>
<gene>
    <name evidence="3" type="ORF">BXT84_05975</name>
</gene>
<evidence type="ECO:0000259" key="2">
    <source>
        <dbReference type="Pfam" id="PF21447"/>
    </source>
</evidence>
<name>A0ABN5H221_9FIRM</name>
<dbReference type="PANTHER" id="PTHR30005:SF0">
    <property type="entry name" value="RETROGRADE REGULATION PROTEIN 2"/>
    <property type="match status" value="1"/>
</dbReference>
<dbReference type="SUPFAM" id="SSF109604">
    <property type="entry name" value="HD-domain/PDEase-like"/>
    <property type="match status" value="1"/>
</dbReference>
<organism evidence="3 4">
    <name type="scientific">Sulfobacillus thermotolerans</name>
    <dbReference type="NCBI Taxonomy" id="338644"/>
    <lineage>
        <taxon>Bacteria</taxon>
        <taxon>Bacillati</taxon>
        <taxon>Bacillota</taxon>
        <taxon>Clostridia</taxon>
        <taxon>Eubacteriales</taxon>
        <taxon>Clostridiales Family XVII. Incertae Sedis</taxon>
        <taxon>Sulfobacillus</taxon>
    </lineage>
</organism>
<dbReference type="Gene3D" id="1.10.3210.10">
    <property type="entry name" value="Hypothetical protein af1432"/>
    <property type="match status" value="1"/>
</dbReference>
<sequence>MKRYAVGVPHAIHVAQLSLTLFDHLQTCLDLPPTEPWRDYLETAALLHDIGYFIAKPKHHRHSRWILTYTYETQSWRPISRQWVSDLAYFHRKPLTNKKAQYLASIPGLGPLVSILRIADGLDRAHQQLVTIEQVTCSDKNVVITVRHLEDADYSHLMEKKADGFRHAFHRSLKIKRLDASS</sequence>
<feature type="domain" description="Ppx/GppA phosphatase C-terminal" evidence="2">
    <location>
        <begin position="1"/>
        <end position="147"/>
    </location>
</feature>
<comment type="similarity">
    <text evidence="1">Belongs to the GppA/Ppx family.</text>
</comment>
<protein>
    <recommendedName>
        <fullName evidence="2">Ppx/GppA phosphatase C-terminal domain-containing protein</fullName>
    </recommendedName>
</protein>
<dbReference type="CDD" id="cd00077">
    <property type="entry name" value="HDc"/>
    <property type="match status" value="1"/>
</dbReference>
<dbReference type="PANTHER" id="PTHR30005">
    <property type="entry name" value="EXOPOLYPHOSPHATASE"/>
    <property type="match status" value="1"/>
</dbReference>
<dbReference type="EMBL" id="CP019454">
    <property type="protein sequence ID" value="AUW93543.1"/>
    <property type="molecule type" value="Genomic_DNA"/>
</dbReference>
<evidence type="ECO:0000313" key="4">
    <source>
        <dbReference type="Proteomes" id="UP000325292"/>
    </source>
</evidence>
<reference evidence="3 4" key="1">
    <citation type="journal article" date="2019" name="Sci. Rep.">
        <title>Sulfobacillus thermotolerans: new insights into resistance and metabolic capacities of acidophilic chemolithotrophs.</title>
        <authorList>
            <person name="Panyushkina A.E."/>
            <person name="Babenko V.V."/>
            <person name="Nikitina A.S."/>
            <person name="Selezneva O.V."/>
            <person name="Tsaplina I.A."/>
            <person name="Letarova M.A."/>
            <person name="Kostryukova E.S."/>
            <person name="Letarov A.V."/>
        </authorList>
    </citation>
    <scope>NUCLEOTIDE SEQUENCE [LARGE SCALE GENOMIC DNA]</scope>
    <source>
        <strain evidence="3 4">Kr1</strain>
    </source>
</reference>
<proteinExistence type="inferred from homology"/>
<evidence type="ECO:0000313" key="3">
    <source>
        <dbReference type="EMBL" id="AUW93543.1"/>
    </source>
</evidence>
<dbReference type="InterPro" id="IPR048950">
    <property type="entry name" value="Ppx_GppA_C"/>
</dbReference>
<evidence type="ECO:0000256" key="1">
    <source>
        <dbReference type="ARBA" id="ARBA00007125"/>
    </source>
</evidence>
<dbReference type="InterPro" id="IPR003607">
    <property type="entry name" value="HD/PDEase_dom"/>
</dbReference>
<accession>A0ABN5H221</accession>
<keyword evidence="4" id="KW-1185">Reference proteome</keyword>
<dbReference type="InterPro" id="IPR050273">
    <property type="entry name" value="GppA/Ppx_hydrolase"/>
</dbReference>
<dbReference type="RefSeq" id="WP_103375300.1">
    <property type="nucleotide sequence ID" value="NZ_CP133983.1"/>
</dbReference>
<dbReference type="Pfam" id="PF21447">
    <property type="entry name" value="Ppx-GppA_III"/>
    <property type="match status" value="1"/>
</dbReference>